<protein>
    <recommendedName>
        <fullName evidence="2">DUF374 domain-containing protein</fullName>
    </recommendedName>
</protein>
<comment type="caution">
    <text evidence="3">The sequence shown here is derived from an EMBL/GenBank/DDBJ whole genome shotgun (WGS) entry which is preliminary data.</text>
</comment>
<dbReference type="InterPro" id="IPR007172">
    <property type="entry name" value="DUF374"/>
</dbReference>
<name>A0A1C3E6V4_9PLAN</name>
<evidence type="ECO:0000313" key="4">
    <source>
        <dbReference type="Proteomes" id="UP000094828"/>
    </source>
</evidence>
<dbReference type="Pfam" id="PF04028">
    <property type="entry name" value="DUF374"/>
    <property type="match status" value="1"/>
</dbReference>
<dbReference type="AlphaFoldDB" id="A0A1C3E6V4"/>
<feature type="compositionally biased region" description="Low complexity" evidence="1">
    <location>
        <begin position="219"/>
        <end position="229"/>
    </location>
</feature>
<evidence type="ECO:0000256" key="1">
    <source>
        <dbReference type="SAM" id="MobiDB-lite"/>
    </source>
</evidence>
<keyword evidence="4" id="KW-1185">Reference proteome</keyword>
<evidence type="ECO:0000259" key="2">
    <source>
        <dbReference type="Pfam" id="PF04028"/>
    </source>
</evidence>
<reference evidence="3 4" key="1">
    <citation type="submission" date="2016-05" db="EMBL/GenBank/DDBJ databases">
        <title>Genomic and physiological characterization of Planctopirus sp. isolated from fresh water lake.</title>
        <authorList>
            <person name="Subhash Y."/>
            <person name="Ramana C."/>
        </authorList>
    </citation>
    <scope>NUCLEOTIDE SEQUENCE [LARGE SCALE GENOMIC DNA]</scope>
    <source>
        <strain evidence="3 4">JC280</strain>
    </source>
</reference>
<dbReference type="EMBL" id="LYDR01000150">
    <property type="protein sequence ID" value="ODA28985.1"/>
    <property type="molecule type" value="Genomic_DNA"/>
</dbReference>
<dbReference type="Proteomes" id="UP000094828">
    <property type="component" value="Unassembled WGS sequence"/>
</dbReference>
<gene>
    <name evidence="3" type="ORF">A6X21_10920</name>
</gene>
<evidence type="ECO:0000313" key="3">
    <source>
        <dbReference type="EMBL" id="ODA28985.1"/>
    </source>
</evidence>
<dbReference type="CDD" id="cd07983">
    <property type="entry name" value="LPLAT_DUF374-like"/>
    <property type="match status" value="1"/>
</dbReference>
<feature type="domain" description="DUF374" evidence="2">
    <location>
        <begin position="74"/>
        <end position="134"/>
    </location>
</feature>
<accession>A0A1C3E6V4</accession>
<sequence length="253" mass="28202">MKIQSPFLIRCGAWFAISTMRLIISTCRLEYRSPDPKTRLDCPFGPDVPERYVVPVWHDLLLFPTFTARRSDLCCGLVSRHDGASFLSTAIEMLGGKAIRGSSRKGATTALKQMLTQTDGYHILITPDGPMGPRRQMKQGAIFMASNLQRRIVPTAYWASRVWRIKGSWTDIVIPRPFSKIMIVSGEAISIPPELNREEIIYWTNHLQQAMDQLHAELEASTTTATSSKSEPDPTECSAAPQLPTSGSERHAA</sequence>
<dbReference type="STRING" id="1841610.A6X21_10920"/>
<feature type="region of interest" description="Disordered" evidence="1">
    <location>
        <begin position="219"/>
        <end position="253"/>
    </location>
</feature>
<organism evidence="3 4">
    <name type="scientific">Planctopirus hydrillae</name>
    <dbReference type="NCBI Taxonomy" id="1841610"/>
    <lineage>
        <taxon>Bacteria</taxon>
        <taxon>Pseudomonadati</taxon>
        <taxon>Planctomycetota</taxon>
        <taxon>Planctomycetia</taxon>
        <taxon>Planctomycetales</taxon>
        <taxon>Planctomycetaceae</taxon>
        <taxon>Planctopirus</taxon>
    </lineage>
</organism>
<dbReference type="OrthoDB" id="9810508at2"/>
<proteinExistence type="predicted"/>
<dbReference type="RefSeq" id="WP_068850883.1">
    <property type="nucleotide sequence ID" value="NZ_LYDR01000150.1"/>
</dbReference>